<dbReference type="Gene3D" id="3.50.30.30">
    <property type="match status" value="1"/>
</dbReference>
<gene>
    <name evidence="4" type="ORF">TorRG33x02_009260</name>
</gene>
<dbReference type="OrthoDB" id="206201at2759"/>
<dbReference type="SUPFAM" id="SSF52743">
    <property type="entry name" value="Subtilisin-like"/>
    <property type="match status" value="1"/>
</dbReference>
<dbReference type="GO" id="GO:0006508">
    <property type="term" value="P:proteolysis"/>
    <property type="evidence" value="ECO:0007669"/>
    <property type="project" value="InterPro"/>
</dbReference>
<dbReference type="CDD" id="cd02120">
    <property type="entry name" value="PA_subtilisin_like"/>
    <property type="match status" value="1"/>
</dbReference>
<comment type="caution">
    <text evidence="4">The sequence shown here is derived from an EMBL/GenBank/DDBJ whole genome shotgun (WGS) entry which is preliminary data.</text>
</comment>
<dbReference type="InParanoid" id="A0A2P5FYJ4"/>
<organism evidence="4 5">
    <name type="scientific">Trema orientale</name>
    <name type="common">Charcoal tree</name>
    <name type="synonym">Celtis orientalis</name>
    <dbReference type="NCBI Taxonomy" id="63057"/>
    <lineage>
        <taxon>Eukaryota</taxon>
        <taxon>Viridiplantae</taxon>
        <taxon>Streptophyta</taxon>
        <taxon>Embryophyta</taxon>
        <taxon>Tracheophyta</taxon>
        <taxon>Spermatophyta</taxon>
        <taxon>Magnoliopsida</taxon>
        <taxon>eudicotyledons</taxon>
        <taxon>Gunneridae</taxon>
        <taxon>Pentapetalae</taxon>
        <taxon>rosids</taxon>
        <taxon>fabids</taxon>
        <taxon>Rosales</taxon>
        <taxon>Cannabaceae</taxon>
        <taxon>Trema</taxon>
    </lineage>
</organism>
<dbReference type="Proteomes" id="UP000237000">
    <property type="component" value="Unassembled WGS sequence"/>
</dbReference>
<evidence type="ECO:0000313" key="4">
    <source>
        <dbReference type="EMBL" id="POO02865.1"/>
    </source>
</evidence>
<keyword evidence="5" id="KW-1185">Reference proteome</keyword>
<dbReference type="PANTHER" id="PTHR10795">
    <property type="entry name" value="PROPROTEIN CONVERTASE SUBTILISIN/KEXIN"/>
    <property type="match status" value="1"/>
</dbReference>
<keyword evidence="3" id="KW-0732">Signal</keyword>
<comment type="similarity">
    <text evidence="2">Belongs to the peptidase S8 family.</text>
</comment>
<dbReference type="GO" id="GO:0004252">
    <property type="term" value="F:serine-type endopeptidase activity"/>
    <property type="evidence" value="ECO:0007669"/>
    <property type="project" value="InterPro"/>
</dbReference>
<dbReference type="EMBL" id="JXTC01000003">
    <property type="protein sequence ID" value="POO02865.1"/>
    <property type="molecule type" value="Genomic_DNA"/>
</dbReference>
<dbReference type="AlphaFoldDB" id="A0A2P5FYJ4"/>
<evidence type="ECO:0000256" key="1">
    <source>
        <dbReference type="ARBA" id="ARBA00004613"/>
    </source>
</evidence>
<protein>
    <submittedName>
        <fullName evidence="4">Peptidase S8, subtilisin-related</fullName>
    </submittedName>
</protein>
<dbReference type="InterPro" id="IPR036852">
    <property type="entry name" value="Peptidase_S8/S53_dom_sf"/>
</dbReference>
<evidence type="ECO:0000313" key="5">
    <source>
        <dbReference type="Proteomes" id="UP000237000"/>
    </source>
</evidence>
<dbReference type="InterPro" id="IPR045051">
    <property type="entry name" value="SBT"/>
</dbReference>
<evidence type="ECO:0000256" key="3">
    <source>
        <dbReference type="ARBA" id="ARBA00022729"/>
    </source>
</evidence>
<dbReference type="GO" id="GO:0005576">
    <property type="term" value="C:extracellular region"/>
    <property type="evidence" value="ECO:0007669"/>
    <property type="project" value="UniProtKB-SubCell"/>
</dbReference>
<reference evidence="5" key="1">
    <citation type="submission" date="2016-06" db="EMBL/GenBank/DDBJ databases">
        <title>Parallel loss of symbiosis genes in relatives of nitrogen-fixing non-legume Parasponia.</title>
        <authorList>
            <person name="Van Velzen R."/>
            <person name="Holmer R."/>
            <person name="Bu F."/>
            <person name="Rutten L."/>
            <person name="Van Zeijl A."/>
            <person name="Liu W."/>
            <person name="Santuari L."/>
            <person name="Cao Q."/>
            <person name="Sharma T."/>
            <person name="Shen D."/>
            <person name="Roswanjaya Y."/>
            <person name="Wardhani T."/>
            <person name="Kalhor M.S."/>
            <person name="Jansen J."/>
            <person name="Van den Hoogen J."/>
            <person name="Gungor B."/>
            <person name="Hartog M."/>
            <person name="Hontelez J."/>
            <person name="Verver J."/>
            <person name="Yang W.-C."/>
            <person name="Schijlen E."/>
            <person name="Repin R."/>
            <person name="Schilthuizen M."/>
            <person name="Schranz E."/>
            <person name="Heidstra R."/>
            <person name="Miyata K."/>
            <person name="Fedorova E."/>
            <person name="Kohlen W."/>
            <person name="Bisseling T."/>
            <person name="Smit S."/>
            <person name="Geurts R."/>
        </authorList>
    </citation>
    <scope>NUCLEOTIDE SEQUENCE [LARGE SCALE GENOMIC DNA]</scope>
    <source>
        <strain evidence="5">cv. RG33-2</strain>
    </source>
</reference>
<proteinExistence type="inferred from homology"/>
<accession>A0A2P5FYJ4</accession>
<evidence type="ECO:0000256" key="2">
    <source>
        <dbReference type="ARBA" id="ARBA00011073"/>
    </source>
</evidence>
<comment type="subcellular location">
    <subcellularLocation>
        <location evidence="1">Secreted</location>
    </subcellularLocation>
</comment>
<dbReference type="Gene3D" id="3.40.50.200">
    <property type="entry name" value="Peptidase S8/S53 domain"/>
    <property type="match status" value="2"/>
</dbReference>
<dbReference type="STRING" id="63057.A0A2P5FYJ4"/>
<sequence length="197" mass="21131">MARYGEDKITGSLDTGVWPESKSFRDEGMGCCPNEAAVNMSARQGYSFVLLGNGNGTAKGWPPANDNECFNADIMAAFQAAIKDGVDVLLVSIAGNSGPYLGTVENEALWIVTTGATTIDHEFTNYVALANRKHLKGASLSSTGLPSQNFYHCLLCMPGSLDPKKVKGKILVCLCGNFKKQKKSARCSCWCCWNDSG</sequence>
<name>A0A2P5FYJ4_TREOI</name>